<evidence type="ECO:0008006" key="4">
    <source>
        <dbReference type="Google" id="ProtNLM"/>
    </source>
</evidence>
<keyword evidence="3" id="KW-1185">Reference proteome</keyword>
<sequence length="371" mass="42478">MSEDRNTDIISVSVPQTETTERTNNTVVASTNNDVLDILKKIRTHLARLKYSSAIDFNKNLQNDRILNIGNYKISRECLLHYIGGNPNFLKEYADQCSSAIKNFSNETGNLDLSSLINLSENKDFVRDTTFYKNLYGFNISLADYIANSNEFKNINFNTQTRILTNYQEFLRQSIEYIGRYMKNYQVIDDNLINSSYNLMYLLNSITFRRANMGKNIYEIQSIYTALVDAINNNLSIYDSLNANKMIAQPVAEDPTLNAGLQKLADELKQRLNILKKQQTTLKNNINDINSDSNNLRKHVSGNIVGIANSLKAQVNNISSKDIGNLNTDTIDNLNTEAVENIKTVEEYNPNQKKLKYELFKINIYVFLLKF</sequence>
<proteinExistence type="predicted"/>
<protein>
    <recommendedName>
        <fullName evidence="4">Repeat protein</fullName>
    </recommendedName>
</protein>
<keyword evidence="1" id="KW-0175">Coiled coil</keyword>
<evidence type="ECO:0000256" key="1">
    <source>
        <dbReference type="SAM" id="Coils"/>
    </source>
</evidence>
<evidence type="ECO:0000313" key="3">
    <source>
        <dbReference type="Proteomes" id="UP000241071"/>
    </source>
</evidence>
<gene>
    <name evidence="2" type="ORF">glt_00666</name>
</gene>
<evidence type="ECO:0000313" key="2">
    <source>
        <dbReference type="EMBL" id="AGF85474.1"/>
    </source>
</evidence>
<reference evidence="2 3" key="1">
    <citation type="submission" date="2012-10" db="EMBL/GenBank/DDBJ databases">
        <title>Complete genome sequence of Moumouvirus goulette.</title>
        <authorList>
            <person name="Fournous G."/>
            <person name="Bougalmi M."/>
            <person name="Colson P."/>
        </authorList>
    </citation>
    <scope>NUCLEOTIDE SEQUENCE [LARGE SCALE GENOMIC DNA]</scope>
</reference>
<accession>M1PC12</accession>
<name>M1PC12_9VIRU</name>
<feature type="coiled-coil region" evidence="1">
    <location>
        <begin position="258"/>
        <end position="292"/>
    </location>
</feature>
<organism evidence="2 3">
    <name type="scientific">Moumouvirus goulette</name>
    <dbReference type="NCBI Taxonomy" id="1247379"/>
    <lineage>
        <taxon>Viruses</taxon>
        <taxon>Varidnaviria</taxon>
        <taxon>Bamfordvirae</taxon>
        <taxon>Nucleocytoviricota</taxon>
        <taxon>Megaviricetes</taxon>
        <taxon>Imitervirales</taxon>
        <taxon>Mimiviridae</taxon>
        <taxon>Megamimivirinae</taxon>
        <taxon>Moumouvirus</taxon>
        <taxon>Moumouvirus goulettemassiliense</taxon>
    </lineage>
</organism>
<dbReference type="EMBL" id="KC008572">
    <property type="protein sequence ID" value="AGF85474.1"/>
    <property type="molecule type" value="Genomic_DNA"/>
</dbReference>
<dbReference type="Proteomes" id="UP000241071">
    <property type="component" value="Segment"/>
</dbReference>